<keyword evidence="4" id="KW-1185">Reference proteome</keyword>
<organism evidence="3 4">
    <name type="scientific">Dyadobacter helix</name>
    <dbReference type="NCBI Taxonomy" id="2822344"/>
    <lineage>
        <taxon>Bacteria</taxon>
        <taxon>Pseudomonadati</taxon>
        <taxon>Bacteroidota</taxon>
        <taxon>Cytophagia</taxon>
        <taxon>Cytophagales</taxon>
        <taxon>Spirosomataceae</taxon>
        <taxon>Dyadobacter</taxon>
    </lineage>
</organism>
<sequence>MSEKRKWYLSVYVQEGGFFVAMFILTMLHEWIEVDTVIGLLKGLAFFLILYLQAQLHRFFILPLMLKKQYGMYAVVSIVTTLAGALLLYTANYLWLAPAFYFEDGFVISFIYHFVICTVSTITIMSFSLARQYSIAVQNRYHDQLLLSEMNIKFLHAQLNPHFFFNMFNNLYGVSLTEPARVPELILQLSGLMRYQLENGTKSTVSIQEEIEFVRNYIIMEKERVGNRCAISFNTPPDSSLLRSYQIAPLILITLVENAFKHSLTVTATWFIDITIEVKDHRLILDIQNSLPDLSLKQDSTGIGLKNIEQRLELLYNGQYSFLTAANEDSYRTTLILQLKNF</sequence>
<dbReference type="RefSeq" id="WP_215240314.1">
    <property type="nucleotide sequence ID" value="NZ_CAJRAF010000002.1"/>
</dbReference>
<gene>
    <name evidence="3" type="ORF">DYBT9275_03880</name>
</gene>
<dbReference type="AlphaFoldDB" id="A0A916JE94"/>
<dbReference type="PANTHER" id="PTHR34220:SF7">
    <property type="entry name" value="SENSOR HISTIDINE KINASE YPDA"/>
    <property type="match status" value="1"/>
</dbReference>
<dbReference type="Proteomes" id="UP000680038">
    <property type="component" value="Unassembled WGS sequence"/>
</dbReference>
<protein>
    <recommendedName>
        <fullName evidence="2">Signal transduction histidine kinase internal region domain-containing protein</fullName>
    </recommendedName>
</protein>
<accession>A0A916JE94</accession>
<dbReference type="PANTHER" id="PTHR34220">
    <property type="entry name" value="SENSOR HISTIDINE KINASE YPDA"/>
    <property type="match status" value="1"/>
</dbReference>
<name>A0A916JE94_9BACT</name>
<feature type="transmembrane region" description="Helical" evidence="1">
    <location>
        <begin position="7"/>
        <end position="28"/>
    </location>
</feature>
<feature type="transmembrane region" description="Helical" evidence="1">
    <location>
        <begin position="107"/>
        <end position="130"/>
    </location>
</feature>
<evidence type="ECO:0000313" key="3">
    <source>
        <dbReference type="EMBL" id="CAG5006708.1"/>
    </source>
</evidence>
<dbReference type="EMBL" id="CAJRAF010000002">
    <property type="protein sequence ID" value="CAG5006708.1"/>
    <property type="molecule type" value="Genomic_DNA"/>
</dbReference>
<reference evidence="3" key="1">
    <citation type="submission" date="2021-04" db="EMBL/GenBank/DDBJ databases">
        <authorList>
            <person name="Rodrigo-Torres L."/>
            <person name="Arahal R. D."/>
            <person name="Lucena T."/>
        </authorList>
    </citation>
    <scope>NUCLEOTIDE SEQUENCE</scope>
    <source>
        <strain evidence="3">CECT 9275</strain>
    </source>
</reference>
<keyword evidence="1" id="KW-1133">Transmembrane helix</keyword>
<evidence type="ECO:0000313" key="4">
    <source>
        <dbReference type="Proteomes" id="UP000680038"/>
    </source>
</evidence>
<feature type="domain" description="Signal transduction histidine kinase internal region" evidence="2">
    <location>
        <begin position="151"/>
        <end position="228"/>
    </location>
</feature>
<feature type="transmembrane region" description="Helical" evidence="1">
    <location>
        <begin position="73"/>
        <end position="95"/>
    </location>
</feature>
<dbReference type="InterPro" id="IPR036890">
    <property type="entry name" value="HATPase_C_sf"/>
</dbReference>
<dbReference type="GO" id="GO:0000155">
    <property type="term" value="F:phosphorelay sensor kinase activity"/>
    <property type="evidence" value="ECO:0007669"/>
    <property type="project" value="InterPro"/>
</dbReference>
<dbReference type="Pfam" id="PF06580">
    <property type="entry name" value="His_kinase"/>
    <property type="match status" value="1"/>
</dbReference>
<dbReference type="GO" id="GO:0016020">
    <property type="term" value="C:membrane"/>
    <property type="evidence" value="ECO:0007669"/>
    <property type="project" value="InterPro"/>
</dbReference>
<dbReference type="SUPFAM" id="SSF55874">
    <property type="entry name" value="ATPase domain of HSP90 chaperone/DNA topoisomerase II/histidine kinase"/>
    <property type="match status" value="1"/>
</dbReference>
<evidence type="ECO:0000259" key="2">
    <source>
        <dbReference type="Pfam" id="PF06580"/>
    </source>
</evidence>
<dbReference type="InterPro" id="IPR050640">
    <property type="entry name" value="Bact_2-comp_sensor_kinase"/>
</dbReference>
<dbReference type="Gene3D" id="3.30.565.10">
    <property type="entry name" value="Histidine kinase-like ATPase, C-terminal domain"/>
    <property type="match status" value="1"/>
</dbReference>
<dbReference type="InterPro" id="IPR010559">
    <property type="entry name" value="Sig_transdc_His_kin_internal"/>
</dbReference>
<proteinExistence type="predicted"/>
<keyword evidence="1" id="KW-0812">Transmembrane</keyword>
<evidence type="ECO:0000256" key="1">
    <source>
        <dbReference type="SAM" id="Phobius"/>
    </source>
</evidence>
<comment type="caution">
    <text evidence="3">The sequence shown here is derived from an EMBL/GenBank/DDBJ whole genome shotgun (WGS) entry which is preliminary data.</text>
</comment>
<keyword evidence="1" id="KW-0472">Membrane</keyword>